<dbReference type="Pfam" id="PF02674">
    <property type="entry name" value="Colicin_V"/>
    <property type="match status" value="1"/>
</dbReference>
<dbReference type="OrthoDB" id="9810601at2"/>
<feature type="transmembrane region" description="Helical" evidence="5">
    <location>
        <begin position="28"/>
        <end position="45"/>
    </location>
</feature>
<keyword evidence="4 5" id="KW-0472">Membrane</keyword>
<keyword evidence="2 5" id="KW-0812">Transmembrane</keyword>
<keyword evidence="3 5" id="KW-1133">Transmembrane helix</keyword>
<keyword evidence="7" id="KW-1185">Reference proteome</keyword>
<evidence type="ECO:0000256" key="4">
    <source>
        <dbReference type="ARBA" id="ARBA00023136"/>
    </source>
</evidence>
<evidence type="ECO:0000256" key="1">
    <source>
        <dbReference type="ARBA" id="ARBA00004141"/>
    </source>
</evidence>
<proteinExistence type="predicted"/>
<reference evidence="6 7" key="1">
    <citation type="submission" date="2019-09" db="EMBL/GenBank/DDBJ databases">
        <title>Whole-genome sequence of the purple sulfur bacterium Thiohalocapsa marina DSM 19078.</title>
        <authorList>
            <person name="Kyndt J.A."/>
            <person name="Meyer T.E."/>
        </authorList>
    </citation>
    <scope>NUCLEOTIDE SEQUENCE [LARGE SCALE GENOMIC DNA]</scope>
    <source>
        <strain evidence="6 7">DSM 19078</strain>
    </source>
</reference>
<evidence type="ECO:0000313" key="7">
    <source>
        <dbReference type="Proteomes" id="UP000322981"/>
    </source>
</evidence>
<dbReference type="InterPro" id="IPR052719">
    <property type="entry name" value="CvpA-like"/>
</dbReference>
<evidence type="ECO:0000256" key="3">
    <source>
        <dbReference type="ARBA" id="ARBA00022989"/>
    </source>
</evidence>
<evidence type="ECO:0000256" key="5">
    <source>
        <dbReference type="SAM" id="Phobius"/>
    </source>
</evidence>
<sequence length="163" mass="17537">MIWVDYVIIGVIALSAIIGLARGLIREVLALAVWVCALLAAWFFYGPVATQLEPWIATPSVRLGAAVIILVFGVLLLGALLGWLLSMLVDATGLTGTDRLLGMVFGAGRGAVVVALVVFLAALTPIVEDPWWSQSQLLPKFQLLADLMLDLIPPEVTERIKSF</sequence>
<dbReference type="InterPro" id="IPR003825">
    <property type="entry name" value="Colicin-V_CvpA"/>
</dbReference>
<comment type="subcellular location">
    <subcellularLocation>
        <location evidence="1">Membrane</location>
        <topology evidence="1">Multi-pass membrane protein</topology>
    </subcellularLocation>
</comment>
<dbReference type="PANTHER" id="PTHR36926">
    <property type="entry name" value="COLICIN V PRODUCTION PROTEIN"/>
    <property type="match status" value="1"/>
</dbReference>
<dbReference type="GO" id="GO:0009403">
    <property type="term" value="P:toxin biosynthetic process"/>
    <property type="evidence" value="ECO:0007669"/>
    <property type="project" value="InterPro"/>
</dbReference>
<feature type="transmembrane region" description="Helical" evidence="5">
    <location>
        <begin position="65"/>
        <end position="88"/>
    </location>
</feature>
<evidence type="ECO:0000256" key="2">
    <source>
        <dbReference type="ARBA" id="ARBA00022692"/>
    </source>
</evidence>
<organism evidence="6 7">
    <name type="scientific">Thiohalocapsa marina</name>
    <dbReference type="NCBI Taxonomy" id="424902"/>
    <lineage>
        <taxon>Bacteria</taxon>
        <taxon>Pseudomonadati</taxon>
        <taxon>Pseudomonadota</taxon>
        <taxon>Gammaproteobacteria</taxon>
        <taxon>Chromatiales</taxon>
        <taxon>Chromatiaceae</taxon>
        <taxon>Thiohalocapsa</taxon>
    </lineage>
</organism>
<name>A0A5M8FT89_9GAMM</name>
<gene>
    <name evidence="6" type="ORF">F2Q65_03760</name>
</gene>
<feature type="transmembrane region" description="Helical" evidence="5">
    <location>
        <begin position="100"/>
        <end position="123"/>
    </location>
</feature>
<protein>
    <submittedName>
        <fullName evidence="6">CvpA family protein</fullName>
    </submittedName>
</protein>
<dbReference type="Proteomes" id="UP000322981">
    <property type="component" value="Unassembled WGS sequence"/>
</dbReference>
<evidence type="ECO:0000313" key="6">
    <source>
        <dbReference type="EMBL" id="KAA6187015.1"/>
    </source>
</evidence>
<dbReference type="PANTHER" id="PTHR36926:SF1">
    <property type="entry name" value="COLICIN V PRODUCTION PROTEIN"/>
    <property type="match status" value="1"/>
</dbReference>
<dbReference type="GO" id="GO:0016020">
    <property type="term" value="C:membrane"/>
    <property type="evidence" value="ECO:0007669"/>
    <property type="project" value="UniProtKB-SubCell"/>
</dbReference>
<accession>A0A5M8FT89</accession>
<dbReference type="EMBL" id="VWXX01000003">
    <property type="protein sequence ID" value="KAA6187015.1"/>
    <property type="molecule type" value="Genomic_DNA"/>
</dbReference>
<comment type="caution">
    <text evidence="6">The sequence shown here is derived from an EMBL/GenBank/DDBJ whole genome shotgun (WGS) entry which is preliminary data.</text>
</comment>
<feature type="transmembrane region" description="Helical" evidence="5">
    <location>
        <begin position="6"/>
        <end position="21"/>
    </location>
</feature>
<dbReference type="AlphaFoldDB" id="A0A5M8FT89"/>
<dbReference type="RefSeq" id="WP_150090562.1">
    <property type="nucleotide sequence ID" value="NZ_JBFUOH010000138.1"/>
</dbReference>